<accession>A0A5F9DAX8</accession>
<dbReference type="PROSITE" id="PS50878">
    <property type="entry name" value="RT_POL"/>
    <property type="match status" value="1"/>
</dbReference>
<dbReference type="CDD" id="cd01650">
    <property type="entry name" value="RT_nLTR_like"/>
    <property type="match status" value="1"/>
</dbReference>
<dbReference type="SUPFAM" id="SSF56672">
    <property type="entry name" value="DNA/RNA polymerases"/>
    <property type="match status" value="1"/>
</dbReference>
<name>A0A5F9DAX8_RABIT</name>
<reference evidence="3" key="2">
    <citation type="submission" date="2025-08" db="UniProtKB">
        <authorList>
            <consortium name="Ensembl"/>
        </authorList>
    </citation>
    <scope>IDENTIFICATION</scope>
    <source>
        <strain evidence="3">Thorbecke</strain>
    </source>
</reference>
<keyword evidence="4" id="KW-1185">Reference proteome</keyword>
<proteinExistence type="predicted"/>
<evidence type="ECO:0000259" key="2">
    <source>
        <dbReference type="PROSITE" id="PS50878"/>
    </source>
</evidence>
<dbReference type="AlphaFoldDB" id="A0A5F9DAX8"/>
<dbReference type="Bgee" id="ENSOCUG00000030354">
    <property type="expression patterns" value="Expressed in liver and 3 other cell types or tissues"/>
</dbReference>
<dbReference type="Proteomes" id="UP000001811">
    <property type="component" value="Chromosome 13"/>
</dbReference>
<dbReference type="EC" id="2.7.7.49" evidence="1"/>
<dbReference type="GeneTree" id="ENSGT01150000286925"/>
<dbReference type="Pfam" id="PF00078">
    <property type="entry name" value="RVT_1"/>
    <property type="match status" value="1"/>
</dbReference>
<dbReference type="Ensembl" id="ENSOCUT00000045008.1">
    <property type="protein sequence ID" value="ENSOCUP00000043379.1"/>
    <property type="gene ID" value="ENSOCUG00000030354.1"/>
</dbReference>
<dbReference type="EMBL" id="AAGW02002783">
    <property type="status" value="NOT_ANNOTATED_CDS"/>
    <property type="molecule type" value="Genomic_DNA"/>
</dbReference>
<evidence type="ECO:0000256" key="1">
    <source>
        <dbReference type="ARBA" id="ARBA00012493"/>
    </source>
</evidence>
<dbReference type="InterPro" id="IPR043502">
    <property type="entry name" value="DNA/RNA_pol_sf"/>
</dbReference>
<dbReference type="PANTHER" id="PTHR19446">
    <property type="entry name" value="REVERSE TRANSCRIPTASES"/>
    <property type="match status" value="1"/>
</dbReference>
<protein>
    <recommendedName>
        <fullName evidence="1">RNA-directed DNA polymerase</fullName>
        <ecNumber evidence="1">2.7.7.49</ecNumber>
    </recommendedName>
</protein>
<dbReference type="InterPro" id="IPR000477">
    <property type="entry name" value="RT_dom"/>
</dbReference>
<organism evidence="3 4">
    <name type="scientific">Oryctolagus cuniculus</name>
    <name type="common">Rabbit</name>
    <dbReference type="NCBI Taxonomy" id="9986"/>
    <lineage>
        <taxon>Eukaryota</taxon>
        <taxon>Metazoa</taxon>
        <taxon>Chordata</taxon>
        <taxon>Craniata</taxon>
        <taxon>Vertebrata</taxon>
        <taxon>Euteleostomi</taxon>
        <taxon>Mammalia</taxon>
        <taxon>Eutheria</taxon>
        <taxon>Euarchontoglires</taxon>
        <taxon>Glires</taxon>
        <taxon>Lagomorpha</taxon>
        <taxon>Leporidae</taxon>
        <taxon>Oryctolagus</taxon>
    </lineage>
</organism>
<feature type="domain" description="Reverse transcriptase" evidence="2">
    <location>
        <begin position="70"/>
        <end position="345"/>
    </location>
</feature>
<reference evidence="3" key="3">
    <citation type="submission" date="2025-09" db="UniProtKB">
        <authorList>
            <consortium name="Ensembl"/>
        </authorList>
    </citation>
    <scope>IDENTIFICATION</scope>
    <source>
        <strain evidence="3">Thorbecke</strain>
    </source>
</reference>
<evidence type="ECO:0000313" key="4">
    <source>
        <dbReference type="Proteomes" id="UP000001811"/>
    </source>
</evidence>
<sequence>MDRFLDTCNLPKLNHEDIENLNRPITETEIETVIKALPTKKSPGPDGFTAEFYQTFKEELIPFLLKLFRTIEKEGILPNSFYEASITLIPKPEKDAALKENYRPISLMNIDAKILNKILANRIQQHIRKIIHPDQVGFIPGMQGWFNIRKSINVIHHINRLQKKNHMVISIDAEKAFDKIQHPFMMKTLSKLGIEGTFLNIIKAIYKKPTASILLNGEKLEAFPLKSGTRQGCPLSPLLFNIVLEVLARAIRQEKEIKGIQIKKEEVKLSLFADDMILYLEDPKNSTKRLLELIEEFGKVAGYKINAQKSTAFVYTSNAMTEKELLRSIPFTIATKTIKYLGINLTKDVKDLYDENYKTLKKEIEEDTKKWKNLPCSWIGRINIIKMSILPKAIYRFNAIPIKIPKTFFADLEKMMLKFIWRHKRPRIAKAILYNKNKAGGITIPDFRTYYRAVVIKTAWYWYRNRWIDQWNRIETPEINPNIYSQLIFDQGSKTNSWSKDSLFNKWCWENWISTCRSMKQDPYLTPYTKIHSTWIKDLNLRPDTIKLLENIGETLQDIGTGKEFLEKTREAQTVKAKINYWDCIKLRSFCTAKETVRRVKRQPTEWEKIFANYATDKGLITRIYKEIKKLHKNKTNNPLKRWAKDFNRHFSKEEIKMANRHMKKCSRSLAIREMQIKSTMRFHLTPVRMAHIQKSTNNRCWRGCGEKGTLTHCWECKLVKPLWKSVWRFLRNLNITLPFDPAIPLLGIYPKEFKLINKKAVCTLMFIAAQFTIAKTWNQPKCPSTVDWIKKLWDMYSLEYYTAVRNNEIQSFATKWRNLEHIMLSEVE</sequence>
<dbReference type="GO" id="GO:0003964">
    <property type="term" value="F:RNA-directed DNA polymerase activity"/>
    <property type="evidence" value="ECO:0007669"/>
    <property type="project" value="UniProtKB-EC"/>
</dbReference>
<reference evidence="3 4" key="1">
    <citation type="journal article" date="2011" name="Nature">
        <title>A high-resolution map of human evolutionary constraint using 29 mammals.</title>
        <authorList>
            <person name="Lindblad-Toh K."/>
            <person name="Garber M."/>
            <person name="Zuk O."/>
            <person name="Lin M.F."/>
            <person name="Parker B.J."/>
            <person name="Washietl S."/>
            <person name="Kheradpour P."/>
            <person name="Ernst J."/>
            <person name="Jordan G."/>
            <person name="Mauceli E."/>
            <person name="Ward L.D."/>
            <person name="Lowe C.B."/>
            <person name="Holloway A.K."/>
            <person name="Clamp M."/>
            <person name="Gnerre S."/>
            <person name="Alfoldi J."/>
            <person name="Beal K."/>
            <person name="Chang J."/>
            <person name="Clawson H."/>
            <person name="Cuff J."/>
            <person name="Di Palma F."/>
            <person name="Fitzgerald S."/>
            <person name="Flicek P."/>
            <person name="Guttman M."/>
            <person name="Hubisz M.J."/>
            <person name="Jaffe D.B."/>
            <person name="Jungreis I."/>
            <person name="Kent W.J."/>
            <person name="Kostka D."/>
            <person name="Lara M."/>
            <person name="Martins A.L."/>
            <person name="Massingham T."/>
            <person name="Moltke I."/>
            <person name="Raney B.J."/>
            <person name="Rasmussen M.D."/>
            <person name="Robinson J."/>
            <person name="Stark A."/>
            <person name="Vilella A.J."/>
            <person name="Wen J."/>
            <person name="Xie X."/>
            <person name="Zody M.C."/>
            <person name="Baldwin J."/>
            <person name="Bloom T."/>
            <person name="Chin C.W."/>
            <person name="Heiman D."/>
            <person name="Nicol R."/>
            <person name="Nusbaum C."/>
            <person name="Young S."/>
            <person name="Wilkinson J."/>
            <person name="Worley K.C."/>
            <person name="Kovar C.L."/>
            <person name="Muzny D.M."/>
            <person name="Gibbs R.A."/>
            <person name="Cree A."/>
            <person name="Dihn H.H."/>
            <person name="Fowler G."/>
            <person name="Jhangiani S."/>
            <person name="Joshi V."/>
            <person name="Lee S."/>
            <person name="Lewis L.R."/>
            <person name="Nazareth L.V."/>
            <person name="Okwuonu G."/>
            <person name="Santibanez J."/>
            <person name="Warren W.C."/>
            <person name="Mardis E.R."/>
            <person name="Weinstock G.M."/>
            <person name="Wilson R.K."/>
            <person name="Delehaunty K."/>
            <person name="Dooling D."/>
            <person name="Fronik C."/>
            <person name="Fulton L."/>
            <person name="Fulton B."/>
            <person name="Graves T."/>
            <person name="Minx P."/>
            <person name="Sodergren E."/>
            <person name="Birney E."/>
            <person name="Margulies E.H."/>
            <person name="Herrero J."/>
            <person name="Green E.D."/>
            <person name="Haussler D."/>
            <person name="Siepel A."/>
            <person name="Goldman N."/>
            <person name="Pollard K.S."/>
            <person name="Pedersen J.S."/>
            <person name="Lander E.S."/>
            <person name="Kellis M."/>
        </authorList>
    </citation>
    <scope>NUCLEOTIDE SEQUENCE [LARGE SCALE GENOMIC DNA]</scope>
    <source>
        <strain evidence="3 4">Thorbecke inbred</strain>
    </source>
</reference>
<evidence type="ECO:0000313" key="3">
    <source>
        <dbReference type="Ensembl" id="ENSOCUP00000043379.1"/>
    </source>
</evidence>
<dbReference type="InParanoid" id="A0A5F9DAX8"/>